<dbReference type="RefSeq" id="WP_318109138.1">
    <property type="nucleotide sequence ID" value="NZ_CP137573.1"/>
</dbReference>
<gene>
    <name evidence="2" type="ORF">R2D22_34460</name>
</gene>
<dbReference type="EMBL" id="CP137573">
    <property type="protein sequence ID" value="WOX26213.1"/>
    <property type="molecule type" value="Genomic_DNA"/>
</dbReference>
<sequence>MQITTGRAKRRLLSLAGTLAVSAATVLSGSGAATAAPDAETVSVGIQDATLGQTCTGPSYNRKFAFTISSTTGVPAGSTWKFTVSKPSYQGLQVSSDSAYVPSATGTTQVVNLSAPSGIPAGTTVTLIPTNYLVPTSGYNSLTLSGYGGSTSVAMNWSSRPC</sequence>
<keyword evidence="3" id="KW-1185">Reference proteome</keyword>
<dbReference type="InterPro" id="IPR006311">
    <property type="entry name" value="TAT_signal"/>
</dbReference>
<protein>
    <recommendedName>
        <fullName evidence="4">Secreted protein</fullName>
    </recommendedName>
</protein>
<evidence type="ECO:0008006" key="4">
    <source>
        <dbReference type="Google" id="ProtNLM"/>
    </source>
</evidence>
<organism evidence="2 3">
    <name type="scientific">Streptomyces solicathayae</name>
    <dbReference type="NCBI Taxonomy" id="3081768"/>
    <lineage>
        <taxon>Bacteria</taxon>
        <taxon>Bacillati</taxon>
        <taxon>Actinomycetota</taxon>
        <taxon>Actinomycetes</taxon>
        <taxon>Kitasatosporales</taxon>
        <taxon>Streptomycetaceae</taxon>
        <taxon>Streptomyces</taxon>
    </lineage>
</organism>
<feature type="chain" id="PRO_5047274522" description="Secreted protein" evidence="1">
    <location>
        <begin position="36"/>
        <end position="162"/>
    </location>
</feature>
<evidence type="ECO:0000256" key="1">
    <source>
        <dbReference type="SAM" id="SignalP"/>
    </source>
</evidence>
<reference evidence="2 3" key="1">
    <citation type="submission" date="2023-10" db="EMBL/GenBank/DDBJ databases">
        <title>The genome sequence of Streptomyces sp. HUAS YS2.</title>
        <authorList>
            <person name="Mo P."/>
        </authorList>
    </citation>
    <scope>NUCLEOTIDE SEQUENCE [LARGE SCALE GENOMIC DNA]</scope>
    <source>
        <strain evidence="2 3">HUAS YS2</strain>
    </source>
</reference>
<evidence type="ECO:0000313" key="2">
    <source>
        <dbReference type="EMBL" id="WOX26213.1"/>
    </source>
</evidence>
<dbReference type="Proteomes" id="UP001301731">
    <property type="component" value="Chromosome"/>
</dbReference>
<feature type="signal peptide" evidence="1">
    <location>
        <begin position="1"/>
        <end position="35"/>
    </location>
</feature>
<evidence type="ECO:0000313" key="3">
    <source>
        <dbReference type="Proteomes" id="UP001301731"/>
    </source>
</evidence>
<name>A0ABZ0M361_9ACTN</name>
<keyword evidence="1" id="KW-0732">Signal</keyword>
<accession>A0ABZ0M361</accession>
<proteinExistence type="predicted"/>
<dbReference type="PROSITE" id="PS51318">
    <property type="entry name" value="TAT"/>
    <property type="match status" value="1"/>
</dbReference>